<organism evidence="2 3">
    <name type="scientific">Halanaerobium congolense</name>
    <dbReference type="NCBI Taxonomy" id="54121"/>
    <lineage>
        <taxon>Bacteria</taxon>
        <taxon>Bacillati</taxon>
        <taxon>Bacillota</taxon>
        <taxon>Clostridia</taxon>
        <taxon>Halanaerobiales</taxon>
        <taxon>Halanaerobiaceae</taxon>
        <taxon>Halanaerobium</taxon>
    </lineage>
</organism>
<dbReference type="Proteomes" id="UP000198612">
    <property type="component" value="Unassembled WGS sequence"/>
</dbReference>
<evidence type="ECO:0000313" key="2">
    <source>
        <dbReference type="EMBL" id="SES84267.1"/>
    </source>
</evidence>
<evidence type="ECO:0000313" key="1">
    <source>
        <dbReference type="EMBL" id="SDF16022.1"/>
    </source>
</evidence>
<gene>
    <name evidence="1" type="ORF">SAMN04488598_10731</name>
    <name evidence="2" type="ORF">SAMN04515652_10831</name>
</gene>
<protein>
    <submittedName>
        <fullName evidence="2">Uncharacterized protein</fullName>
    </submittedName>
</protein>
<dbReference type="EMBL" id="FOHG01000008">
    <property type="protein sequence ID" value="SES84267.1"/>
    <property type="molecule type" value="Genomic_DNA"/>
</dbReference>
<dbReference type="RefSeq" id="WP_089719710.1">
    <property type="nucleotide sequence ID" value="NZ_FNBJ01000007.1"/>
</dbReference>
<evidence type="ECO:0000313" key="4">
    <source>
        <dbReference type="Proteomes" id="UP000199519"/>
    </source>
</evidence>
<sequence length="137" mass="15847">MRFSKPLYMELTGFQKFLEEKPARGNIFRYFIESLSEFTKLDLEKNNISIDKLGNFFNDFTRRAYGVKVSISEINKKTGCSKSEIQNIIRDFENYESGVVLKIRSRNIDGGHSANYYFVSPSLLVQNKDLGKIIRLG</sequence>
<reference evidence="3 4" key="1">
    <citation type="submission" date="2016-10" db="EMBL/GenBank/DDBJ databases">
        <authorList>
            <person name="Varghese N."/>
            <person name="Submissions S."/>
        </authorList>
    </citation>
    <scope>NUCLEOTIDE SEQUENCE [LARGE SCALE GENOMIC DNA]</scope>
    <source>
        <strain evidence="1 4">WG2</strain>
        <strain evidence="2 3">WG5</strain>
    </source>
</reference>
<dbReference type="EMBL" id="FNBJ01000007">
    <property type="protein sequence ID" value="SDF16022.1"/>
    <property type="molecule type" value="Genomic_DNA"/>
</dbReference>
<dbReference type="Proteomes" id="UP000199519">
    <property type="component" value="Unassembled WGS sequence"/>
</dbReference>
<keyword evidence="4" id="KW-1185">Reference proteome</keyword>
<dbReference type="AlphaFoldDB" id="A0A1H9ZRD4"/>
<evidence type="ECO:0000313" key="3">
    <source>
        <dbReference type="Proteomes" id="UP000198612"/>
    </source>
</evidence>
<accession>A0A1H9ZRD4</accession>
<name>A0A1H9ZRD4_9FIRM</name>
<proteinExistence type="predicted"/>